<comment type="subcellular location">
    <subcellularLocation>
        <location evidence="5">Cytoplasm</location>
    </subcellularLocation>
</comment>
<dbReference type="HAMAP" id="MF_00651">
    <property type="entry name" value="Nuclease_YqgF"/>
    <property type="match status" value="1"/>
</dbReference>
<dbReference type="NCBIfam" id="TIGR00250">
    <property type="entry name" value="RNAse_H_YqgF"/>
    <property type="match status" value="1"/>
</dbReference>
<dbReference type="InterPro" id="IPR037027">
    <property type="entry name" value="YqgF/RNaseH-like_dom_sf"/>
</dbReference>
<feature type="domain" description="YqgF/RNase H-like" evidence="6">
    <location>
        <begin position="2"/>
        <end position="102"/>
    </location>
</feature>
<organism evidence="7 8">
    <name type="scientific">Roseofilum casamattae BLCC-M143</name>
    <dbReference type="NCBI Taxonomy" id="3022442"/>
    <lineage>
        <taxon>Bacteria</taxon>
        <taxon>Bacillati</taxon>
        <taxon>Cyanobacteriota</taxon>
        <taxon>Cyanophyceae</taxon>
        <taxon>Desertifilales</taxon>
        <taxon>Desertifilaceae</taxon>
        <taxon>Roseofilum</taxon>
        <taxon>Roseofilum casamattae</taxon>
    </lineage>
</organism>
<evidence type="ECO:0000256" key="3">
    <source>
        <dbReference type="ARBA" id="ARBA00022722"/>
    </source>
</evidence>
<comment type="similarity">
    <text evidence="5">Belongs to the YqgF HJR family.</text>
</comment>
<keyword evidence="8" id="KW-1185">Reference proteome</keyword>
<keyword evidence="1 5" id="KW-0963">Cytoplasm</keyword>
<dbReference type="InterPro" id="IPR006641">
    <property type="entry name" value="YqgF/RNaseH-like_dom"/>
</dbReference>
<sequence>MISALGLDIGNKRIGVAGCDRLGLIATALTTIHRQSFDLDVALLQEIIEERDAEILIVGLPYLMDGNLGTQGIKVQKYMDRLQPVLKLPVEYVDERMSSIEAEEILRSLKRAPSRNKGLIDAQAAALILQRWLDNR</sequence>
<evidence type="ECO:0000313" key="8">
    <source>
        <dbReference type="Proteomes" id="UP001232992"/>
    </source>
</evidence>
<evidence type="ECO:0000256" key="2">
    <source>
        <dbReference type="ARBA" id="ARBA00022517"/>
    </source>
</evidence>
<dbReference type="PANTHER" id="PTHR33317">
    <property type="entry name" value="POLYNUCLEOTIDYL TRANSFERASE, RIBONUCLEASE H-LIKE SUPERFAMILY PROTEIN"/>
    <property type="match status" value="1"/>
</dbReference>
<dbReference type="InterPro" id="IPR012337">
    <property type="entry name" value="RNaseH-like_sf"/>
</dbReference>
<dbReference type="EMBL" id="JAQOSQ010000004">
    <property type="protein sequence ID" value="MDJ1182844.1"/>
    <property type="molecule type" value="Genomic_DNA"/>
</dbReference>
<dbReference type="SMART" id="SM00732">
    <property type="entry name" value="YqgFc"/>
    <property type="match status" value="1"/>
</dbReference>
<accession>A0ABT7BUI1</accession>
<dbReference type="Pfam" id="PF03652">
    <property type="entry name" value="RuvX"/>
    <property type="match status" value="1"/>
</dbReference>
<evidence type="ECO:0000256" key="1">
    <source>
        <dbReference type="ARBA" id="ARBA00022490"/>
    </source>
</evidence>
<comment type="function">
    <text evidence="5">Could be a nuclease involved in processing of the 5'-end of pre-16S rRNA.</text>
</comment>
<evidence type="ECO:0000256" key="5">
    <source>
        <dbReference type="HAMAP-Rule" id="MF_00651"/>
    </source>
</evidence>
<dbReference type="PANTHER" id="PTHR33317:SF4">
    <property type="entry name" value="POLYNUCLEOTIDYL TRANSFERASE, RIBONUCLEASE H-LIKE SUPERFAMILY PROTEIN"/>
    <property type="match status" value="1"/>
</dbReference>
<comment type="caution">
    <text evidence="7">The sequence shown here is derived from an EMBL/GenBank/DDBJ whole genome shotgun (WGS) entry which is preliminary data.</text>
</comment>
<dbReference type="Gene3D" id="3.30.420.140">
    <property type="entry name" value="YqgF/RNase H-like domain"/>
    <property type="match status" value="1"/>
</dbReference>
<evidence type="ECO:0000313" key="7">
    <source>
        <dbReference type="EMBL" id="MDJ1182844.1"/>
    </source>
</evidence>
<evidence type="ECO:0000256" key="4">
    <source>
        <dbReference type="ARBA" id="ARBA00022801"/>
    </source>
</evidence>
<protein>
    <recommendedName>
        <fullName evidence="5">Putative pre-16S rRNA nuclease</fullName>
        <ecNumber evidence="5">3.1.-.-</ecNumber>
    </recommendedName>
</protein>
<keyword evidence="4 5" id="KW-0378">Hydrolase</keyword>
<reference evidence="7 8" key="1">
    <citation type="submission" date="2023-01" db="EMBL/GenBank/DDBJ databases">
        <title>Novel diversity within Roseofilum (Cyanobacteria; Desertifilaceae) from marine benthic mats with descriptions of four novel species.</title>
        <authorList>
            <person name="Wang Y."/>
            <person name="Berthold D.E."/>
            <person name="Hu J."/>
            <person name="Lefler F.W."/>
            <person name="Laughinghouse H.D. IV."/>
        </authorList>
    </citation>
    <scope>NUCLEOTIDE SEQUENCE [LARGE SCALE GENOMIC DNA]</scope>
    <source>
        <strain evidence="7 8">BLCC-M143</strain>
    </source>
</reference>
<proteinExistence type="inferred from homology"/>
<dbReference type="SUPFAM" id="SSF53098">
    <property type="entry name" value="Ribonuclease H-like"/>
    <property type="match status" value="1"/>
</dbReference>
<evidence type="ECO:0000259" key="6">
    <source>
        <dbReference type="SMART" id="SM00732"/>
    </source>
</evidence>
<dbReference type="InterPro" id="IPR005227">
    <property type="entry name" value="YqgF"/>
</dbReference>
<gene>
    <name evidence="7" type="primary">ruvX</name>
    <name evidence="7" type="ORF">PMH09_06505</name>
</gene>
<dbReference type="CDD" id="cd16964">
    <property type="entry name" value="YqgF"/>
    <property type="match status" value="1"/>
</dbReference>
<name>A0ABT7BUI1_9CYAN</name>
<keyword evidence="2 5" id="KW-0690">Ribosome biogenesis</keyword>
<keyword evidence="3 5" id="KW-0540">Nuclease</keyword>
<dbReference type="EC" id="3.1.-.-" evidence="5"/>
<dbReference type="Proteomes" id="UP001232992">
    <property type="component" value="Unassembled WGS sequence"/>
</dbReference>